<dbReference type="GO" id="GO:0003735">
    <property type="term" value="F:structural constituent of ribosome"/>
    <property type="evidence" value="ECO:0007669"/>
    <property type="project" value="InterPro"/>
</dbReference>
<evidence type="ECO:0000256" key="3">
    <source>
        <dbReference type="ARBA" id="ARBA00023274"/>
    </source>
</evidence>
<feature type="region of interest" description="Disordered" evidence="4">
    <location>
        <begin position="1"/>
        <end position="20"/>
    </location>
</feature>
<dbReference type="HAMAP" id="MF_01343_A">
    <property type="entry name" value="Ribosomal_uS15_A"/>
    <property type="match status" value="1"/>
</dbReference>
<dbReference type="EMBL" id="AUZY01001368">
    <property type="protein sequence ID" value="EQD75089.1"/>
    <property type="molecule type" value="Genomic_DNA"/>
</dbReference>
<sequence>MSRIHSGHKGRSASQRPYPAVRPSWPVLEKEELVEEAVKLAQAGNAPSRVGLVLRDSYGIPSVRLLTGQRLTPLLRGRKAASDLPEDLAALLKRVVHLQQHLELHPKDLSNRRGMNLVESKIRRLSHYYRRRGRLPPGWRYRAETAALLVQ</sequence>
<dbReference type="PANTHER" id="PTHR11885">
    <property type="entry name" value="RIBOSOMAL PROTEIN S15P/S13E"/>
    <property type="match status" value="1"/>
</dbReference>
<evidence type="ECO:0000256" key="4">
    <source>
        <dbReference type="SAM" id="MobiDB-lite"/>
    </source>
</evidence>
<dbReference type="FunFam" id="1.10.287.10:FF:000003">
    <property type="entry name" value="40S ribosomal protein S13"/>
    <property type="match status" value="1"/>
</dbReference>
<accession>T1D0P4</accession>
<keyword evidence="3" id="KW-0687">Ribonucleoprotein</keyword>
<name>T1D0P4_9ZZZZ</name>
<evidence type="ECO:0000313" key="6">
    <source>
        <dbReference type="EMBL" id="EQD75089.1"/>
    </source>
</evidence>
<dbReference type="GO" id="GO:0006412">
    <property type="term" value="P:translation"/>
    <property type="evidence" value="ECO:0007669"/>
    <property type="project" value="InterPro"/>
</dbReference>
<feature type="domain" description="Small ribosomal subunit protein uS15 N-terminal" evidence="5">
    <location>
        <begin position="1"/>
        <end position="60"/>
    </location>
</feature>
<dbReference type="Gene3D" id="4.10.860.130">
    <property type="match status" value="1"/>
</dbReference>
<dbReference type="InterPro" id="IPR012606">
    <property type="entry name" value="Ribosomal_uS15_N"/>
</dbReference>
<comment type="caution">
    <text evidence="6">The sequence shown here is derived from an EMBL/GenBank/DDBJ whole genome shotgun (WGS) entry which is preliminary data.</text>
</comment>
<dbReference type="Pfam" id="PF00312">
    <property type="entry name" value="Ribosomal_S15"/>
    <property type="match status" value="1"/>
</dbReference>
<dbReference type="CDD" id="cd00353">
    <property type="entry name" value="Ribosomal_S15p_S13e"/>
    <property type="match status" value="1"/>
</dbReference>
<protein>
    <submittedName>
        <fullName evidence="6">30S ribosomal protein S15P</fullName>
    </submittedName>
</protein>
<reference evidence="6" key="1">
    <citation type="submission" date="2013-08" db="EMBL/GenBank/DDBJ databases">
        <authorList>
            <person name="Mendez C."/>
            <person name="Richter M."/>
            <person name="Ferrer M."/>
            <person name="Sanchez J."/>
        </authorList>
    </citation>
    <scope>NUCLEOTIDE SEQUENCE</scope>
</reference>
<dbReference type="SMART" id="SM01387">
    <property type="entry name" value="Ribosomal_S15"/>
    <property type="match status" value="1"/>
</dbReference>
<dbReference type="Gene3D" id="1.10.287.10">
    <property type="entry name" value="S15/NS1, RNA-binding"/>
    <property type="match status" value="1"/>
</dbReference>
<keyword evidence="2 6" id="KW-0689">Ribosomal protein</keyword>
<dbReference type="InterPro" id="IPR000589">
    <property type="entry name" value="Ribosomal_uS15"/>
</dbReference>
<dbReference type="GO" id="GO:0022627">
    <property type="term" value="C:cytosolic small ribosomal subunit"/>
    <property type="evidence" value="ECO:0007669"/>
    <property type="project" value="TreeGrafter"/>
</dbReference>
<dbReference type="NCBIfam" id="NF006331">
    <property type="entry name" value="PRK08561.1"/>
    <property type="match status" value="1"/>
</dbReference>
<dbReference type="InterPro" id="IPR023029">
    <property type="entry name" value="Ribosomal_uS15_arc_euk"/>
</dbReference>
<dbReference type="Pfam" id="PF08069">
    <property type="entry name" value="Ribosomal_S13_N"/>
    <property type="match status" value="1"/>
</dbReference>
<dbReference type="PANTHER" id="PTHR11885:SF6">
    <property type="entry name" value="SMALL RIBOSOMAL SUBUNIT PROTEIN US15"/>
    <property type="match status" value="1"/>
</dbReference>
<dbReference type="SMART" id="SM01386">
    <property type="entry name" value="Ribosomal_S13_N"/>
    <property type="match status" value="1"/>
</dbReference>
<dbReference type="InterPro" id="IPR009068">
    <property type="entry name" value="uS15_NS1_RNA-bd_sf"/>
</dbReference>
<evidence type="ECO:0000256" key="1">
    <source>
        <dbReference type="ARBA" id="ARBA00008434"/>
    </source>
</evidence>
<evidence type="ECO:0000256" key="2">
    <source>
        <dbReference type="ARBA" id="ARBA00022980"/>
    </source>
</evidence>
<organism evidence="6">
    <name type="scientific">mine drainage metagenome</name>
    <dbReference type="NCBI Taxonomy" id="410659"/>
    <lineage>
        <taxon>unclassified sequences</taxon>
        <taxon>metagenomes</taxon>
        <taxon>ecological metagenomes</taxon>
    </lineage>
</organism>
<dbReference type="AlphaFoldDB" id="T1D0P4"/>
<dbReference type="GO" id="GO:0070181">
    <property type="term" value="F:small ribosomal subunit rRNA binding"/>
    <property type="evidence" value="ECO:0007669"/>
    <property type="project" value="TreeGrafter"/>
</dbReference>
<comment type="similarity">
    <text evidence="1">Belongs to the universal ribosomal protein uS15 family.</text>
</comment>
<evidence type="ECO:0000259" key="5">
    <source>
        <dbReference type="SMART" id="SM01386"/>
    </source>
</evidence>
<reference evidence="6" key="2">
    <citation type="journal article" date="2014" name="ISME J.">
        <title>Microbial stratification in low pH oxic and suboxic macroscopic growths along an acid mine drainage.</title>
        <authorList>
            <person name="Mendez-Garcia C."/>
            <person name="Mesa V."/>
            <person name="Sprenger R.R."/>
            <person name="Richter M."/>
            <person name="Diez M.S."/>
            <person name="Solano J."/>
            <person name="Bargiela R."/>
            <person name="Golyshina O.V."/>
            <person name="Manteca A."/>
            <person name="Ramos J.L."/>
            <person name="Gallego J.R."/>
            <person name="Llorente I."/>
            <person name="Martins Dos Santos V.A."/>
            <person name="Jensen O.N."/>
            <person name="Pelaez A.I."/>
            <person name="Sanchez J."/>
            <person name="Ferrer M."/>
        </authorList>
    </citation>
    <scope>NUCLEOTIDE SEQUENCE</scope>
</reference>
<proteinExistence type="inferred from homology"/>
<gene>
    <name evidence="6" type="ORF">B1B_02315</name>
</gene>
<dbReference type="SUPFAM" id="SSF47060">
    <property type="entry name" value="S15/NS1 RNA-binding domain"/>
    <property type="match status" value="1"/>
</dbReference>
<feature type="compositionally biased region" description="Basic residues" evidence="4">
    <location>
        <begin position="1"/>
        <end position="11"/>
    </location>
</feature>